<accession>A0ACB5T9Z9</accession>
<gene>
    <name evidence="1" type="ORF">Amon02_000684400</name>
</gene>
<dbReference type="Proteomes" id="UP001165064">
    <property type="component" value="Unassembled WGS sequence"/>
</dbReference>
<dbReference type="EMBL" id="BSXS01005503">
    <property type="protein sequence ID" value="GME84440.1"/>
    <property type="molecule type" value="Genomic_DNA"/>
</dbReference>
<name>A0ACB5T9Z9_AMBMO</name>
<comment type="caution">
    <text evidence="1">The sequence shown here is derived from an EMBL/GenBank/DDBJ whole genome shotgun (WGS) entry which is preliminary data.</text>
</comment>
<keyword evidence="2" id="KW-1185">Reference proteome</keyword>
<organism evidence="1 2">
    <name type="scientific">Ambrosiozyma monospora</name>
    <name type="common">Yeast</name>
    <name type="synonym">Endomycopsis monosporus</name>
    <dbReference type="NCBI Taxonomy" id="43982"/>
    <lineage>
        <taxon>Eukaryota</taxon>
        <taxon>Fungi</taxon>
        <taxon>Dikarya</taxon>
        <taxon>Ascomycota</taxon>
        <taxon>Saccharomycotina</taxon>
        <taxon>Pichiomycetes</taxon>
        <taxon>Pichiales</taxon>
        <taxon>Pichiaceae</taxon>
        <taxon>Ambrosiozyma</taxon>
    </lineage>
</organism>
<sequence length="83" mass="8851">MGNQNVCSITLFIGAIPVSGPIRIKGGKGNSIADVDVVESGTDIGSLTLPNKLIFLLRFPLINETPIKSPFCKALMYLVQMSS</sequence>
<proteinExistence type="predicted"/>
<protein>
    <submittedName>
        <fullName evidence="1">Unnamed protein product</fullName>
    </submittedName>
</protein>
<evidence type="ECO:0000313" key="2">
    <source>
        <dbReference type="Proteomes" id="UP001165064"/>
    </source>
</evidence>
<evidence type="ECO:0000313" key="1">
    <source>
        <dbReference type="EMBL" id="GME84440.1"/>
    </source>
</evidence>
<reference evidence="1" key="1">
    <citation type="submission" date="2023-04" db="EMBL/GenBank/DDBJ databases">
        <title>Ambrosiozyma monospora NBRC 10751.</title>
        <authorList>
            <person name="Ichikawa N."/>
            <person name="Sato H."/>
            <person name="Tonouchi N."/>
        </authorList>
    </citation>
    <scope>NUCLEOTIDE SEQUENCE</scope>
    <source>
        <strain evidence="1">NBRC 10751</strain>
    </source>
</reference>